<accession>A0A6A5C6Z1</accession>
<dbReference type="PANTHER" id="PTHR22807">
    <property type="entry name" value="NOP2 YEAST -RELATED NOL1/NOP2/FMU SUN DOMAIN-CONTAINING"/>
    <property type="match status" value="1"/>
</dbReference>
<feature type="domain" description="SAM-dependent MTase RsmB/NOP-type" evidence="6">
    <location>
        <begin position="161"/>
        <end position="460"/>
    </location>
</feature>
<dbReference type="InterPro" id="IPR029063">
    <property type="entry name" value="SAM-dependent_MTases_sf"/>
</dbReference>
<evidence type="ECO:0000313" key="7">
    <source>
        <dbReference type="EMBL" id="KAF0985067.1"/>
    </source>
</evidence>
<keyword evidence="4 5" id="KW-0694">RNA-binding</keyword>
<dbReference type="InterPro" id="IPR048889">
    <property type="entry name" value="NSUN5_RCM1_N"/>
</dbReference>
<evidence type="ECO:0000259" key="6">
    <source>
        <dbReference type="PROSITE" id="PS51686"/>
    </source>
</evidence>
<reference evidence="7 8" key="1">
    <citation type="journal article" date="2019" name="Sci. Rep.">
        <title>Nanopore sequencing improves the draft genome of the human pathogenic amoeba Naegleria fowleri.</title>
        <authorList>
            <person name="Liechti N."/>
            <person name="Schurch N."/>
            <person name="Bruggmann R."/>
            <person name="Wittwer M."/>
        </authorList>
    </citation>
    <scope>NUCLEOTIDE SEQUENCE [LARGE SCALE GENOMIC DNA]</scope>
    <source>
        <strain evidence="7 8">ATCC 30894</strain>
    </source>
</reference>
<dbReference type="OMA" id="SFKSRIY"/>
<dbReference type="PROSITE" id="PS51686">
    <property type="entry name" value="SAM_MT_RSMB_NOP"/>
    <property type="match status" value="1"/>
</dbReference>
<feature type="binding site" evidence="5">
    <location>
        <position position="300"/>
    </location>
    <ligand>
        <name>S-adenosyl-L-methionine</name>
        <dbReference type="ChEBI" id="CHEBI:59789"/>
    </ligand>
</feature>
<dbReference type="OrthoDB" id="435282at2759"/>
<dbReference type="PANTHER" id="PTHR22807:SF4">
    <property type="entry name" value="28S RRNA (CYTOSINE-C(5))-METHYLTRANSFERASE"/>
    <property type="match status" value="1"/>
</dbReference>
<keyword evidence="2 5" id="KW-0808">Transferase</keyword>
<dbReference type="RefSeq" id="XP_044569780.1">
    <property type="nucleotide sequence ID" value="XM_044700915.1"/>
</dbReference>
<feature type="active site" description="Nucleophile" evidence="5">
    <location>
        <position position="394"/>
    </location>
</feature>
<proteinExistence type="inferred from homology"/>
<feature type="binding site" evidence="5">
    <location>
        <position position="327"/>
    </location>
    <ligand>
        <name>S-adenosyl-L-methionine</name>
        <dbReference type="ChEBI" id="CHEBI:59789"/>
    </ligand>
</feature>
<dbReference type="Pfam" id="PF21148">
    <property type="entry name" value="NSUN5_fdxn-like"/>
    <property type="match status" value="1"/>
</dbReference>
<dbReference type="InterPro" id="IPR023267">
    <property type="entry name" value="RCMT"/>
</dbReference>
<dbReference type="Gene3D" id="3.30.70.1170">
    <property type="entry name" value="Sun protein, domain 3"/>
    <property type="match status" value="1"/>
</dbReference>
<dbReference type="InterPro" id="IPR049560">
    <property type="entry name" value="MeTrfase_RsmB-F_NOP2_cat"/>
</dbReference>
<gene>
    <name evidence="7" type="ORF">FDP41_000106</name>
</gene>
<dbReference type="Gene3D" id="3.40.50.150">
    <property type="entry name" value="Vaccinia Virus protein VP39"/>
    <property type="match status" value="1"/>
</dbReference>
<dbReference type="GO" id="GO:0005730">
    <property type="term" value="C:nucleolus"/>
    <property type="evidence" value="ECO:0007669"/>
    <property type="project" value="TreeGrafter"/>
</dbReference>
<evidence type="ECO:0000256" key="5">
    <source>
        <dbReference type="PROSITE-ProRule" id="PRU01023"/>
    </source>
</evidence>
<protein>
    <recommendedName>
        <fullName evidence="6">SAM-dependent MTase RsmB/NOP-type domain-containing protein</fullName>
    </recommendedName>
</protein>
<dbReference type="GeneID" id="68107324"/>
<organism evidence="7 8">
    <name type="scientific">Naegleria fowleri</name>
    <name type="common">Brain eating amoeba</name>
    <dbReference type="NCBI Taxonomy" id="5763"/>
    <lineage>
        <taxon>Eukaryota</taxon>
        <taxon>Discoba</taxon>
        <taxon>Heterolobosea</taxon>
        <taxon>Tetramitia</taxon>
        <taxon>Eutetramitia</taxon>
        <taxon>Vahlkampfiidae</taxon>
        <taxon>Naegleria</taxon>
    </lineage>
</organism>
<evidence type="ECO:0000256" key="3">
    <source>
        <dbReference type="ARBA" id="ARBA00022691"/>
    </source>
</evidence>
<dbReference type="InterPro" id="IPR001678">
    <property type="entry name" value="MeTrfase_RsmB-F_NOP2_dom"/>
</dbReference>
<dbReference type="Proteomes" id="UP000444721">
    <property type="component" value="Unassembled WGS sequence"/>
</dbReference>
<comment type="caution">
    <text evidence="7">The sequence shown here is derived from an EMBL/GenBank/DDBJ whole genome shotgun (WGS) entry which is preliminary data.</text>
</comment>
<evidence type="ECO:0000256" key="2">
    <source>
        <dbReference type="ARBA" id="ARBA00022679"/>
    </source>
</evidence>
<dbReference type="Pfam" id="PF21153">
    <property type="entry name" value="NSUN5_N"/>
    <property type="match status" value="1"/>
</dbReference>
<dbReference type="Pfam" id="PF01189">
    <property type="entry name" value="Methyltr_RsmB-F"/>
    <property type="match status" value="1"/>
</dbReference>
<feature type="binding site" evidence="5">
    <location>
        <position position="347"/>
    </location>
    <ligand>
        <name>S-adenosyl-L-methionine</name>
        <dbReference type="ChEBI" id="CHEBI:59789"/>
    </ligand>
</feature>
<sequence length="460" mass="52894">MPKEKNRMSPGQLFKVYRQVERITQQCLAGKGNIQTLTFNNSAIIQKGMTFALGIEVLKYHNIIDTIINRSGLFKKKPSLKKDHGMLRIIVYEALFGEKSGDDTIQELWKRYEKINYELFKLGKLEYKNWKTILHNEKTRLGYTDNESFVDSKYAKSKTHQHDNPEIDLIRYVRINTLKTTKQNVIRKFQELGYSYMNYSDASERDAFNPQNKTIVEDNHLPDLLALYPSNSHLHDMEMIKSYEIIAHDKSSCFPPFLIYKELSGKLGKSDCLIDACSAPGNKTSYLAALFSKNKIYAFERDTARFETLSNRMMLSGAKNVECKLEDFLKTDPNDPKFKNVKAIMLDPSCSGSGIGHGSSIQKDRLLRLQQVQLKLLTHCFKFPNVQVISYSTCSVCEEENEKVTEMGLEASNGAFEVVHTFPEWPHRGLESSPVGEHCVRVDPKRDRTNGFFVVCFRRK</sequence>
<dbReference type="GO" id="GO:0070475">
    <property type="term" value="P:rRNA base methylation"/>
    <property type="evidence" value="ECO:0007669"/>
    <property type="project" value="TreeGrafter"/>
</dbReference>
<keyword evidence="3 5" id="KW-0949">S-adenosyl-L-methionine</keyword>
<dbReference type="VEuPathDB" id="AmoebaDB:NF0011090"/>
<dbReference type="SUPFAM" id="SSF53335">
    <property type="entry name" value="S-adenosyl-L-methionine-dependent methyltransferases"/>
    <property type="match status" value="1"/>
</dbReference>
<evidence type="ECO:0000256" key="4">
    <source>
        <dbReference type="ARBA" id="ARBA00022884"/>
    </source>
</evidence>
<name>A0A6A5C6Z1_NAEFO</name>
<dbReference type="GO" id="GO:0003723">
    <property type="term" value="F:RNA binding"/>
    <property type="evidence" value="ECO:0007669"/>
    <property type="project" value="UniProtKB-UniRule"/>
</dbReference>
<dbReference type="VEuPathDB" id="AmoebaDB:FDP41_000106"/>
<evidence type="ECO:0000313" key="8">
    <source>
        <dbReference type="Proteomes" id="UP000444721"/>
    </source>
</evidence>
<dbReference type="AlphaFoldDB" id="A0A6A5C6Z1"/>
<dbReference type="VEuPathDB" id="AmoebaDB:NfTy_025780"/>
<dbReference type="EMBL" id="VFQX01000001">
    <property type="protein sequence ID" value="KAF0985067.1"/>
    <property type="molecule type" value="Genomic_DNA"/>
</dbReference>
<feature type="binding site" evidence="5">
    <location>
        <begin position="277"/>
        <end position="283"/>
    </location>
    <ligand>
        <name>S-adenosyl-L-methionine</name>
        <dbReference type="ChEBI" id="CHEBI:59789"/>
    </ligand>
</feature>
<dbReference type="InterPro" id="IPR049561">
    <property type="entry name" value="NSUN5_7_fdxn-like"/>
</dbReference>
<dbReference type="GO" id="GO:0008173">
    <property type="term" value="F:RNA methyltransferase activity"/>
    <property type="evidence" value="ECO:0007669"/>
    <property type="project" value="InterPro"/>
</dbReference>
<evidence type="ECO:0000256" key="1">
    <source>
        <dbReference type="ARBA" id="ARBA00022603"/>
    </source>
</evidence>
<dbReference type="PRINTS" id="PR02008">
    <property type="entry name" value="RCMTFAMILY"/>
</dbReference>
<comment type="similarity">
    <text evidence="5">Belongs to the class I-like SAM-binding methyltransferase superfamily. RsmB/NOP family.</text>
</comment>
<keyword evidence="1 5" id="KW-0489">Methyltransferase</keyword>
<keyword evidence="8" id="KW-1185">Reference proteome</keyword>